<sequence>MSEEKMIMDGNSAVGLVGLGQMGLPIAERLGTAFDVVAFDIAADRRELAGGIDRLQATDRLADLAGCGRIVLSLPNPAISHAVLAELGPQLAPGTIVIETSTVLPDDVREMAAALAAHEVRLVEAAVLSGVGQMSGGTATLLIGGEEADLAQVRDLLAALGGGGIRELGALGSAMAAKVVNNGVAHAVMVVLVEAFAMARAQGVRLTDIAAMLSQPDAGLLRPLTHRMMERVAGGNYAGGMSLDAARKDSTLALAMAQRSGVPLFATQAAQSVYDLAAAAGLGRDDYAAIATLWQDWTGQSLTFGEQP</sequence>
<dbReference type="InterPro" id="IPR006115">
    <property type="entry name" value="6PGDH_NADP-bd"/>
</dbReference>
<gene>
    <name evidence="7" type="ORF">GGQ54_001291</name>
</gene>
<dbReference type="Pfam" id="PF14833">
    <property type="entry name" value="NAD_binding_11"/>
    <property type="match status" value="1"/>
</dbReference>
<dbReference type="AlphaFoldDB" id="A0A7Z0IKP0"/>
<keyword evidence="3" id="KW-0520">NAD</keyword>
<evidence type="ECO:0000256" key="3">
    <source>
        <dbReference type="ARBA" id="ARBA00023027"/>
    </source>
</evidence>
<keyword evidence="2" id="KW-0560">Oxidoreductase</keyword>
<dbReference type="InterPro" id="IPR015815">
    <property type="entry name" value="HIBADH-related"/>
</dbReference>
<keyword evidence="8" id="KW-1185">Reference proteome</keyword>
<feature type="domain" description="3-hydroxyisobutyrate dehydrogenase-like NAD-binding" evidence="6">
    <location>
        <begin position="172"/>
        <end position="293"/>
    </location>
</feature>
<comment type="caution">
    <text evidence="7">The sequence shown here is derived from an EMBL/GenBank/DDBJ whole genome shotgun (WGS) entry which is preliminary data.</text>
</comment>
<feature type="domain" description="6-phosphogluconate dehydrogenase NADP-binding" evidence="5">
    <location>
        <begin position="14"/>
        <end position="161"/>
    </location>
</feature>
<dbReference type="PIRSF" id="PIRSF000103">
    <property type="entry name" value="HIBADH"/>
    <property type="match status" value="1"/>
</dbReference>
<dbReference type="InterPro" id="IPR008927">
    <property type="entry name" value="6-PGluconate_DH-like_C_sf"/>
</dbReference>
<evidence type="ECO:0000313" key="8">
    <source>
        <dbReference type="Proteomes" id="UP000527616"/>
    </source>
</evidence>
<reference evidence="7 8" key="1">
    <citation type="submission" date="2020-07" db="EMBL/GenBank/DDBJ databases">
        <title>Sequencing the genomes of 1000 actinobacteria strains.</title>
        <authorList>
            <person name="Klenk H.-P."/>
        </authorList>
    </citation>
    <scope>NUCLEOTIDE SEQUENCE [LARGE SCALE GENOMIC DNA]</scope>
    <source>
        <strain evidence="7 8">DSM 103164</strain>
    </source>
</reference>
<dbReference type="InterPro" id="IPR013328">
    <property type="entry name" value="6PGD_dom2"/>
</dbReference>
<dbReference type="RefSeq" id="WP_218843735.1">
    <property type="nucleotide sequence ID" value="NZ_JACBZS010000001.1"/>
</dbReference>
<name>A0A7Z0IKP0_9ACTN</name>
<dbReference type="InterPro" id="IPR036291">
    <property type="entry name" value="NAD(P)-bd_dom_sf"/>
</dbReference>
<dbReference type="Gene3D" id="3.40.50.720">
    <property type="entry name" value="NAD(P)-binding Rossmann-like Domain"/>
    <property type="match status" value="1"/>
</dbReference>
<dbReference type="EMBL" id="JACBZS010000001">
    <property type="protein sequence ID" value="NYI70731.1"/>
    <property type="molecule type" value="Genomic_DNA"/>
</dbReference>
<dbReference type="GO" id="GO:0050661">
    <property type="term" value="F:NADP binding"/>
    <property type="evidence" value="ECO:0007669"/>
    <property type="project" value="InterPro"/>
</dbReference>
<evidence type="ECO:0000256" key="4">
    <source>
        <dbReference type="PIRSR" id="PIRSR000103-1"/>
    </source>
</evidence>
<evidence type="ECO:0000259" key="6">
    <source>
        <dbReference type="Pfam" id="PF14833"/>
    </source>
</evidence>
<accession>A0A7Z0IKP0</accession>
<dbReference type="PANTHER" id="PTHR22981">
    <property type="entry name" value="3-HYDROXYISOBUTYRATE DEHYDROGENASE-RELATED"/>
    <property type="match status" value="1"/>
</dbReference>
<dbReference type="Gene3D" id="1.10.1040.10">
    <property type="entry name" value="N-(1-d-carboxylethyl)-l-norvaline Dehydrogenase, domain 2"/>
    <property type="match status" value="1"/>
</dbReference>
<evidence type="ECO:0000256" key="2">
    <source>
        <dbReference type="ARBA" id="ARBA00023002"/>
    </source>
</evidence>
<dbReference type="InterPro" id="IPR029154">
    <property type="entry name" value="HIBADH-like_NADP-bd"/>
</dbReference>
<evidence type="ECO:0000259" key="5">
    <source>
        <dbReference type="Pfam" id="PF03446"/>
    </source>
</evidence>
<organism evidence="7 8">
    <name type="scientific">Naumannella cuiyingiana</name>
    <dbReference type="NCBI Taxonomy" id="1347891"/>
    <lineage>
        <taxon>Bacteria</taxon>
        <taxon>Bacillati</taxon>
        <taxon>Actinomycetota</taxon>
        <taxon>Actinomycetes</taxon>
        <taxon>Propionibacteriales</taxon>
        <taxon>Propionibacteriaceae</taxon>
        <taxon>Naumannella</taxon>
    </lineage>
</organism>
<dbReference type="GO" id="GO:0051287">
    <property type="term" value="F:NAD binding"/>
    <property type="evidence" value="ECO:0007669"/>
    <property type="project" value="InterPro"/>
</dbReference>
<evidence type="ECO:0000313" key="7">
    <source>
        <dbReference type="EMBL" id="NYI70731.1"/>
    </source>
</evidence>
<dbReference type="GO" id="GO:0016616">
    <property type="term" value="F:oxidoreductase activity, acting on the CH-OH group of donors, NAD or NADP as acceptor"/>
    <property type="evidence" value="ECO:0007669"/>
    <property type="project" value="TreeGrafter"/>
</dbReference>
<dbReference type="SUPFAM" id="SSF48179">
    <property type="entry name" value="6-phosphogluconate dehydrogenase C-terminal domain-like"/>
    <property type="match status" value="1"/>
</dbReference>
<feature type="active site" evidence="4">
    <location>
        <position position="178"/>
    </location>
</feature>
<comment type="similarity">
    <text evidence="1">Belongs to the HIBADH-related family.</text>
</comment>
<proteinExistence type="inferred from homology"/>
<dbReference type="PANTHER" id="PTHR22981:SF80">
    <property type="entry name" value="BLR4309 PROTEIN"/>
    <property type="match status" value="1"/>
</dbReference>
<dbReference type="SUPFAM" id="SSF51735">
    <property type="entry name" value="NAD(P)-binding Rossmann-fold domains"/>
    <property type="match status" value="1"/>
</dbReference>
<protein>
    <submittedName>
        <fullName evidence="7">3-hydroxyisobutyrate dehydrogenase-like beta-hydroxyacid dehydrogenase</fullName>
    </submittedName>
</protein>
<evidence type="ECO:0000256" key="1">
    <source>
        <dbReference type="ARBA" id="ARBA00009080"/>
    </source>
</evidence>
<dbReference type="Pfam" id="PF03446">
    <property type="entry name" value="NAD_binding_2"/>
    <property type="match status" value="1"/>
</dbReference>
<dbReference type="Proteomes" id="UP000527616">
    <property type="component" value="Unassembled WGS sequence"/>
</dbReference>